<keyword evidence="2" id="KW-1185">Reference proteome</keyword>
<dbReference type="HOGENOM" id="CLU_1353124_0_0_0"/>
<dbReference type="Proteomes" id="UP000003806">
    <property type="component" value="Chromosome"/>
</dbReference>
<evidence type="ECO:0000313" key="1">
    <source>
        <dbReference type="EMBL" id="EHM12880.1"/>
    </source>
</evidence>
<dbReference type="EMBL" id="CM001376">
    <property type="protein sequence ID" value="EHM12880.1"/>
    <property type="molecule type" value="Genomic_DNA"/>
</dbReference>
<name>H0UJL2_9BACT</name>
<dbReference type="AlphaFoldDB" id="H0UJL2"/>
<accession>H0UJL2</accession>
<dbReference type="InterPro" id="IPR012674">
    <property type="entry name" value="Calycin"/>
</dbReference>
<dbReference type="Gene3D" id="2.40.128.20">
    <property type="match status" value="1"/>
</dbReference>
<evidence type="ECO:0000313" key="2">
    <source>
        <dbReference type="Proteomes" id="UP000003806"/>
    </source>
</evidence>
<protein>
    <submittedName>
        <fullName evidence="1">YodA</fullName>
    </submittedName>
</protein>
<gene>
    <name evidence="1" type="ORF">JonanDRAFT_0473</name>
</gene>
<dbReference type="OrthoDB" id="573349at2"/>
<reference evidence="1 2" key="1">
    <citation type="submission" date="2011-11" db="EMBL/GenBank/DDBJ databases">
        <title>The Noncontiguous Finished genome of Jonquetella anthropi DSM 22815.</title>
        <authorList>
            <consortium name="US DOE Joint Genome Institute (JGI-PGF)"/>
            <person name="Lucas S."/>
            <person name="Copeland A."/>
            <person name="Lapidus A."/>
            <person name="Glavina del Rio T."/>
            <person name="Dalin E."/>
            <person name="Tice H."/>
            <person name="Bruce D."/>
            <person name="Goodwin L."/>
            <person name="Pitluck S."/>
            <person name="Peters L."/>
            <person name="Mikhailova N."/>
            <person name="Held B."/>
            <person name="Kyrpides N."/>
            <person name="Mavromatis K."/>
            <person name="Ivanova N."/>
            <person name="Markowitz V."/>
            <person name="Cheng J.-F."/>
            <person name="Hugenholtz P."/>
            <person name="Woyke T."/>
            <person name="Wu D."/>
            <person name="Gronow S."/>
            <person name="Wellnitz S."/>
            <person name="Brambilla E."/>
            <person name="Klenk H.-P."/>
            <person name="Eisen J.A."/>
        </authorList>
    </citation>
    <scope>NUCLEOTIDE SEQUENCE [LARGE SCALE GENOMIC DNA]</scope>
    <source>
        <strain evidence="1 2">DSM 22815</strain>
    </source>
</reference>
<proteinExistence type="predicted"/>
<dbReference type="SUPFAM" id="SSF50814">
    <property type="entry name" value="Lipocalins"/>
    <property type="match status" value="1"/>
</dbReference>
<sequence length="212" mass="22402">MSILGPSSLKGESFMKLSSLFGSIALVAALGGMALAQDKSGLKDWAGEYVSADAFLSAPQADEFCQKVVDEAKKAGKDVTADQVKENVGGQFESQFKSALIDESGITFEIKEDGQSIHVDYEFKGAVSAADGTKWYAFDAKEAPADSKLSHVILSDLSGDPEQLQIRCGEGSAAELADNPGAAWCSVLFHKDLAPADFLSKLDPAAVAEKME</sequence>
<organism evidence="1 2">
    <name type="scientific">Jonquetella anthropi DSM 22815</name>
    <dbReference type="NCBI Taxonomy" id="885272"/>
    <lineage>
        <taxon>Bacteria</taxon>
        <taxon>Thermotogati</taxon>
        <taxon>Synergistota</taxon>
        <taxon>Synergistia</taxon>
        <taxon>Synergistales</taxon>
        <taxon>Dethiosulfovibrionaceae</taxon>
        <taxon>Jonquetella</taxon>
    </lineage>
</organism>